<keyword evidence="8" id="KW-0812">Transmembrane</keyword>
<evidence type="ECO:0000256" key="1">
    <source>
        <dbReference type="ARBA" id="ARBA00004771"/>
    </source>
</evidence>
<comment type="similarity">
    <text evidence="5">In the N-terminal section; belongs to the long-chain O-acyltransferase family.</text>
</comment>
<keyword evidence="4" id="KW-0012">Acyltransferase</keyword>
<dbReference type="PANTHER" id="PTHR31650:SF1">
    <property type="entry name" value="WAX ESTER SYNTHASE_DIACYLGLYCEROL ACYLTRANSFERASE 4-RELATED"/>
    <property type="match status" value="1"/>
</dbReference>
<protein>
    <recommendedName>
        <fullName evidence="13">Diacylglycerol O-acyltransferase</fullName>
    </recommendedName>
</protein>
<organism evidence="11 12">
    <name type="scientific">Euplotes crassus</name>
    <dbReference type="NCBI Taxonomy" id="5936"/>
    <lineage>
        <taxon>Eukaryota</taxon>
        <taxon>Sar</taxon>
        <taxon>Alveolata</taxon>
        <taxon>Ciliophora</taxon>
        <taxon>Intramacronucleata</taxon>
        <taxon>Spirotrichea</taxon>
        <taxon>Hypotrichia</taxon>
        <taxon>Euplotida</taxon>
        <taxon>Euplotidae</taxon>
        <taxon>Moneuplotes</taxon>
    </lineage>
</organism>
<evidence type="ECO:0000256" key="5">
    <source>
        <dbReference type="ARBA" id="ARBA00024360"/>
    </source>
</evidence>
<dbReference type="PANTHER" id="PTHR31650">
    <property type="entry name" value="O-ACYLTRANSFERASE (WSD1-LIKE) FAMILY PROTEIN"/>
    <property type="match status" value="1"/>
</dbReference>
<keyword evidence="3" id="KW-0808">Transferase</keyword>
<feature type="transmembrane region" description="Helical" evidence="8">
    <location>
        <begin position="6"/>
        <end position="34"/>
    </location>
</feature>
<name>A0AAD1XDF3_EUPCR</name>
<dbReference type="Pfam" id="PF03007">
    <property type="entry name" value="WS_DGAT_cat"/>
    <property type="match status" value="1"/>
</dbReference>
<dbReference type="GO" id="GO:0004144">
    <property type="term" value="F:diacylglycerol O-acyltransferase activity"/>
    <property type="evidence" value="ECO:0007669"/>
    <property type="project" value="UniProtKB-EC"/>
</dbReference>
<dbReference type="InterPro" id="IPR009721">
    <property type="entry name" value="O-acyltransferase_WSD1_C"/>
</dbReference>
<dbReference type="GO" id="GO:0019432">
    <property type="term" value="P:triglyceride biosynthetic process"/>
    <property type="evidence" value="ECO:0007669"/>
    <property type="project" value="TreeGrafter"/>
</dbReference>
<evidence type="ECO:0000256" key="2">
    <source>
        <dbReference type="ARBA" id="ARBA00005189"/>
    </source>
</evidence>
<evidence type="ECO:0000313" key="11">
    <source>
        <dbReference type="EMBL" id="CAI2367753.1"/>
    </source>
</evidence>
<evidence type="ECO:0000259" key="10">
    <source>
        <dbReference type="Pfam" id="PF06974"/>
    </source>
</evidence>
<feature type="domain" description="O-acyltransferase WSD1 C-terminal" evidence="10">
    <location>
        <begin position="361"/>
        <end position="462"/>
    </location>
</feature>
<feature type="transmembrane region" description="Helical" evidence="8">
    <location>
        <begin position="205"/>
        <end position="224"/>
    </location>
</feature>
<comment type="caution">
    <text evidence="11">The sequence shown here is derived from an EMBL/GenBank/DDBJ whole genome shotgun (WGS) entry which is preliminary data.</text>
</comment>
<comment type="pathway">
    <text evidence="2">Lipid metabolism.</text>
</comment>
<comment type="catalytic activity">
    <reaction evidence="7">
        <text>an acyl-CoA + a 1,2-diacyl-sn-glycerol = a triacyl-sn-glycerol + CoA</text>
        <dbReference type="Rhea" id="RHEA:10868"/>
        <dbReference type="ChEBI" id="CHEBI:17815"/>
        <dbReference type="ChEBI" id="CHEBI:57287"/>
        <dbReference type="ChEBI" id="CHEBI:58342"/>
        <dbReference type="ChEBI" id="CHEBI:64615"/>
        <dbReference type="EC" id="2.3.1.20"/>
    </reaction>
</comment>
<evidence type="ECO:0000256" key="4">
    <source>
        <dbReference type="ARBA" id="ARBA00023315"/>
    </source>
</evidence>
<evidence type="ECO:0000256" key="3">
    <source>
        <dbReference type="ARBA" id="ARBA00022679"/>
    </source>
</evidence>
<evidence type="ECO:0000313" key="12">
    <source>
        <dbReference type="Proteomes" id="UP001295684"/>
    </source>
</evidence>
<dbReference type="GO" id="GO:0005886">
    <property type="term" value="C:plasma membrane"/>
    <property type="evidence" value="ECO:0007669"/>
    <property type="project" value="TreeGrafter"/>
</dbReference>
<dbReference type="Pfam" id="PF06974">
    <property type="entry name" value="WS_DGAT_C"/>
    <property type="match status" value="1"/>
</dbReference>
<comment type="pathway">
    <text evidence="1">Glycerolipid metabolism; triacylglycerol biosynthesis.</text>
</comment>
<gene>
    <name evidence="11" type="ORF">ECRASSUSDP1_LOCUS9041</name>
</gene>
<dbReference type="EMBL" id="CAMPGE010008867">
    <property type="protein sequence ID" value="CAI2367753.1"/>
    <property type="molecule type" value="Genomic_DNA"/>
</dbReference>
<dbReference type="InterPro" id="IPR045034">
    <property type="entry name" value="O-acyltransferase_WSD1-like"/>
</dbReference>
<evidence type="ECO:0000256" key="7">
    <source>
        <dbReference type="ARBA" id="ARBA00048109"/>
    </source>
</evidence>
<comment type="catalytic activity">
    <reaction evidence="6">
        <text>a long chain fatty alcohol + a fatty acyl-CoA = a long-chain alcohol wax ester + CoA</text>
        <dbReference type="Rhea" id="RHEA:38443"/>
        <dbReference type="ChEBI" id="CHEBI:17135"/>
        <dbReference type="ChEBI" id="CHEBI:57287"/>
        <dbReference type="ChEBI" id="CHEBI:77636"/>
        <dbReference type="ChEBI" id="CHEBI:235323"/>
        <dbReference type="EC" id="2.3.1.75"/>
    </reaction>
</comment>
<dbReference type="AlphaFoldDB" id="A0AAD1XDF3"/>
<keyword evidence="8" id="KW-0472">Membrane</keyword>
<evidence type="ECO:0000256" key="6">
    <source>
        <dbReference type="ARBA" id="ARBA00047604"/>
    </source>
</evidence>
<reference evidence="11" key="1">
    <citation type="submission" date="2023-07" db="EMBL/GenBank/DDBJ databases">
        <authorList>
            <consortium name="AG Swart"/>
            <person name="Singh M."/>
            <person name="Singh A."/>
            <person name="Seah K."/>
            <person name="Emmerich C."/>
        </authorList>
    </citation>
    <scope>NUCLEOTIDE SEQUENCE</scope>
    <source>
        <strain evidence="11">DP1</strain>
    </source>
</reference>
<keyword evidence="12" id="KW-1185">Reference proteome</keyword>
<evidence type="ECO:0000259" key="9">
    <source>
        <dbReference type="Pfam" id="PF03007"/>
    </source>
</evidence>
<dbReference type="InterPro" id="IPR004255">
    <property type="entry name" value="O-acyltransferase_WSD1_N"/>
</dbReference>
<evidence type="ECO:0000256" key="8">
    <source>
        <dbReference type="SAM" id="Phobius"/>
    </source>
</evidence>
<proteinExistence type="inferred from homology"/>
<dbReference type="Proteomes" id="UP001295684">
    <property type="component" value="Unassembled WGS sequence"/>
</dbReference>
<dbReference type="GO" id="GO:0047196">
    <property type="term" value="F:long-chain-alcohol O-fatty-acyltransferase activity"/>
    <property type="evidence" value="ECO:0007669"/>
    <property type="project" value="UniProtKB-EC"/>
</dbReference>
<evidence type="ECO:0008006" key="13">
    <source>
        <dbReference type="Google" id="ProtNLM"/>
    </source>
</evidence>
<accession>A0AAD1XDF3</accession>
<keyword evidence="8" id="KW-1133">Transmembrane helix</keyword>
<feature type="domain" description="O-acyltransferase WSD1-like N-terminal" evidence="9">
    <location>
        <begin position="128"/>
        <end position="192"/>
    </location>
</feature>
<sequence length="481" mass="55171">MWEYGLFHLFVILTSYYLFGVLYGVCFLIVFVLAADKALSAIGYYRLSFGDLSLAYEYPGALNNLAGYFIMEKVDYPTFKNHFYQRAVLRIPKLRSVLVSKLGVYFWKDVGPQAGEGQLVKSSKSIKTEQECLKHCEDIANTKMDYSKPLWKMSLVEDYSATESVIFVSLHHSFTDAGGFLSLISSVNDEGKNVKVDKTFPKVSIFYRLYIILIGPWYSSYLSFINGRYATDAKASAINNINGKDRKDVRLYSAKRRISFAKVRKCYKKLCTPEQRVSFNDYLMGTLSVAFDKWYKAHGVNGAKQLLTFCSVNTRSPPKTFEDISIQNDSVGVKFLLPMKDNLPEAMDACRSNFYRFFNLPAILSYKSMGYVIGLVPEYLGRKIIEDFIQNIDLVFSNIPFSSEPWYLCNKEVTKVGAFASIYFNWKIFFAAMTYRDELRLTISANAQMKMNPQLLLDYVLDFIEEDIRKIEGDPGHLKEE</sequence>